<feature type="compositionally biased region" description="Low complexity" evidence="2">
    <location>
        <begin position="93"/>
        <end position="103"/>
    </location>
</feature>
<feature type="compositionally biased region" description="Low complexity" evidence="2">
    <location>
        <begin position="620"/>
        <end position="637"/>
    </location>
</feature>
<feature type="compositionally biased region" description="Low complexity" evidence="2">
    <location>
        <begin position="10"/>
        <end position="20"/>
    </location>
</feature>
<gene>
    <name evidence="3" type="ORF">BKCO1_1000030</name>
</gene>
<dbReference type="RefSeq" id="XP_020133013.1">
    <property type="nucleotide sequence ID" value="XM_020269383.1"/>
</dbReference>
<feature type="region of interest" description="Disordered" evidence="2">
    <location>
        <begin position="1"/>
        <end position="168"/>
    </location>
</feature>
<feature type="compositionally biased region" description="Acidic residues" evidence="2">
    <location>
        <begin position="565"/>
        <end position="585"/>
    </location>
</feature>
<feature type="compositionally biased region" description="Low complexity" evidence="2">
    <location>
        <begin position="112"/>
        <end position="143"/>
    </location>
</feature>
<feature type="region of interest" description="Disordered" evidence="2">
    <location>
        <begin position="476"/>
        <end position="505"/>
    </location>
</feature>
<comment type="caution">
    <text evidence="3">The sequence shown here is derived from an EMBL/GenBank/DDBJ whole genome shotgun (WGS) entry which is preliminary data.</text>
</comment>
<accession>A0A1J9R8A2</accession>
<dbReference type="OrthoDB" id="3905365at2759"/>
<dbReference type="EMBL" id="MNUE01000010">
    <property type="protein sequence ID" value="OJD36753.1"/>
    <property type="molecule type" value="Genomic_DNA"/>
</dbReference>
<proteinExistence type="predicted"/>
<feature type="compositionally biased region" description="Low complexity" evidence="2">
    <location>
        <begin position="595"/>
        <end position="612"/>
    </location>
</feature>
<dbReference type="AlphaFoldDB" id="A0A1J9R8A2"/>
<reference evidence="3 4" key="1">
    <citation type="submission" date="2016-10" db="EMBL/GenBank/DDBJ databases">
        <title>Proteomics and genomics reveal pathogen-plant mechanisms compatible with a hemibiotrophic lifestyle of Diplodia corticola.</title>
        <authorList>
            <person name="Fernandes I."/>
            <person name="De Jonge R."/>
            <person name="Van De Peer Y."/>
            <person name="Devreese B."/>
            <person name="Alves A."/>
            <person name="Esteves A.C."/>
        </authorList>
    </citation>
    <scope>NUCLEOTIDE SEQUENCE [LARGE SCALE GENOMIC DNA]</scope>
    <source>
        <strain evidence="3 4">CBS 112549</strain>
    </source>
</reference>
<feature type="compositionally biased region" description="Polar residues" evidence="2">
    <location>
        <begin position="144"/>
        <end position="162"/>
    </location>
</feature>
<keyword evidence="4" id="KW-1185">Reference proteome</keyword>
<feature type="region of interest" description="Disordered" evidence="2">
    <location>
        <begin position="180"/>
        <end position="205"/>
    </location>
</feature>
<feature type="compositionally biased region" description="Low complexity" evidence="2">
    <location>
        <begin position="651"/>
        <end position="668"/>
    </location>
</feature>
<feature type="compositionally biased region" description="Pro residues" evidence="2">
    <location>
        <begin position="638"/>
        <end position="650"/>
    </location>
</feature>
<evidence type="ECO:0000313" key="3">
    <source>
        <dbReference type="EMBL" id="OJD36753.1"/>
    </source>
</evidence>
<keyword evidence="1" id="KW-0175">Coiled coil</keyword>
<feature type="compositionally biased region" description="Pro residues" evidence="2">
    <location>
        <begin position="669"/>
        <end position="691"/>
    </location>
</feature>
<feature type="region of interest" description="Disordered" evidence="2">
    <location>
        <begin position="532"/>
        <end position="733"/>
    </location>
</feature>
<dbReference type="Proteomes" id="UP000183809">
    <property type="component" value="Unassembled WGS sequence"/>
</dbReference>
<dbReference type="STRING" id="236234.A0A1J9R8A2"/>
<evidence type="ECO:0000313" key="4">
    <source>
        <dbReference type="Proteomes" id="UP000183809"/>
    </source>
</evidence>
<name>A0A1J9R8A2_9PEZI</name>
<feature type="coiled-coil region" evidence="1">
    <location>
        <begin position="379"/>
        <end position="406"/>
    </location>
</feature>
<protein>
    <submittedName>
        <fullName evidence="3">Uncharacterized protein</fullName>
    </submittedName>
</protein>
<feature type="region of interest" description="Disordered" evidence="2">
    <location>
        <begin position="316"/>
        <end position="339"/>
    </location>
</feature>
<organism evidence="3 4">
    <name type="scientific">Diplodia corticola</name>
    <dbReference type="NCBI Taxonomy" id="236234"/>
    <lineage>
        <taxon>Eukaryota</taxon>
        <taxon>Fungi</taxon>
        <taxon>Dikarya</taxon>
        <taxon>Ascomycota</taxon>
        <taxon>Pezizomycotina</taxon>
        <taxon>Dothideomycetes</taxon>
        <taxon>Dothideomycetes incertae sedis</taxon>
        <taxon>Botryosphaeriales</taxon>
        <taxon>Botryosphaeriaceae</taxon>
        <taxon>Diplodia</taxon>
    </lineage>
</organism>
<feature type="compositionally biased region" description="Low complexity" evidence="2">
    <location>
        <begin position="323"/>
        <end position="332"/>
    </location>
</feature>
<evidence type="ECO:0000256" key="2">
    <source>
        <dbReference type="SAM" id="MobiDB-lite"/>
    </source>
</evidence>
<dbReference type="GeneID" id="31009642"/>
<evidence type="ECO:0000256" key="1">
    <source>
        <dbReference type="SAM" id="Coils"/>
    </source>
</evidence>
<sequence length="772" mass="83436">MADDNQARSQEQQPQDQQPPGSKAPAPKDKNCPFCHQPFTSSSLGRHLDLYIKPKNPKAPDGIHNVDEIRRMRGGITRRQARNSLARKGDSSGGSTPVSQQQQQPPPPQPTAPQQVPTPVQHQHQHQQHQPSQQGQPQNPSVSAVSADTASPVVTQSPTLNINPPPQKLRFQFNQPSWTSTGVINNLPPRASVSSETSKSRHELHKRGLETRQVLYDELDHGRAAELALREVLASVRDASARSAGVNLFDFDPYTLSFPSLCLHILPAPATLFSPSPFPNSESWSISPPGQKQFDALNKNIRDRLVQRQRHSQLFGATNPLVGTPSASAASPLPTPPLGGFDPDPQRLFQHLQDAYNHWKSLSDKQRQETWTLEILRSYTRADESRREAENSLANARKEIETLKNNRWINMGMASSTTSAYGAGGVQSPSTSLPVPSETFKELAGKHAQGLDPRTWDYDKLMEKWTNVVKENKKSMSSLANQRSLSTGSVPASTPVSTSGMNATNGNTTPISCGGGMLSTSMHHVGINGTSAGPMGTPTTLVPPSIAANGFATSQSSRDGVVDSDATDVIDPDGDDDDADADADAETVISPENAPQQQQQPSLQQQQQSHAQRQQHAHHQQLSQHHQPQHPQQRPQHPQNPSPLHQPLPPQQLTQQQMSQQPLGTPSLPGQPPQHPHSQPPTPHNQQPPPQHTQAWTGMGAPTHASTHFPGLQGMTGLTPNGKGPRILPETSGPVVGTVGPNGALMDGIELQAHPGNVGGPDAFMTGTPGWG</sequence>